<dbReference type="Proteomes" id="UP000245383">
    <property type="component" value="Unassembled WGS sequence"/>
</dbReference>
<evidence type="ECO:0000313" key="3">
    <source>
        <dbReference type="EMBL" id="PVU97829.1"/>
    </source>
</evidence>
<dbReference type="GO" id="GO:0016787">
    <property type="term" value="F:hydrolase activity"/>
    <property type="evidence" value="ECO:0007669"/>
    <property type="project" value="UniProtKB-KW"/>
</dbReference>
<dbReference type="EMBL" id="MBFR01000006">
    <property type="protein sequence ID" value="PVU97829.1"/>
    <property type="molecule type" value="Genomic_DNA"/>
</dbReference>
<feature type="domain" description="Serine hydrolase" evidence="2">
    <location>
        <begin position="1"/>
        <end position="229"/>
    </location>
</feature>
<name>A0A2T9YZT9_9FUNG</name>
<evidence type="ECO:0000313" key="4">
    <source>
        <dbReference type="Proteomes" id="UP000245383"/>
    </source>
</evidence>
<dbReference type="InterPro" id="IPR050593">
    <property type="entry name" value="LovG"/>
</dbReference>
<dbReference type="PANTHER" id="PTHR48070">
    <property type="entry name" value="ESTERASE OVCA2"/>
    <property type="match status" value="1"/>
</dbReference>
<dbReference type="InterPro" id="IPR029058">
    <property type="entry name" value="AB_hydrolase_fold"/>
</dbReference>
<evidence type="ECO:0000259" key="2">
    <source>
        <dbReference type="Pfam" id="PF03959"/>
    </source>
</evidence>
<evidence type="ECO:0000256" key="1">
    <source>
        <dbReference type="ARBA" id="ARBA00022801"/>
    </source>
</evidence>
<dbReference type="GO" id="GO:0005737">
    <property type="term" value="C:cytoplasm"/>
    <property type="evidence" value="ECO:0007669"/>
    <property type="project" value="TreeGrafter"/>
</dbReference>
<keyword evidence="4" id="KW-1185">Reference proteome</keyword>
<reference evidence="3 4" key="1">
    <citation type="journal article" date="2018" name="MBio">
        <title>Comparative Genomics Reveals the Core Gene Toolbox for the Fungus-Insect Symbiosis.</title>
        <authorList>
            <person name="Wang Y."/>
            <person name="Stata M."/>
            <person name="Wang W."/>
            <person name="Stajich J.E."/>
            <person name="White M.M."/>
            <person name="Moncalvo J.M."/>
        </authorList>
    </citation>
    <scope>NUCLEOTIDE SEQUENCE [LARGE SCALE GENOMIC DNA]</scope>
    <source>
        <strain evidence="3 4">SWE-8-4</strain>
    </source>
</reference>
<organism evidence="3 4">
    <name type="scientific">Smittium simulii</name>
    <dbReference type="NCBI Taxonomy" id="133385"/>
    <lineage>
        <taxon>Eukaryota</taxon>
        <taxon>Fungi</taxon>
        <taxon>Fungi incertae sedis</taxon>
        <taxon>Zoopagomycota</taxon>
        <taxon>Kickxellomycotina</taxon>
        <taxon>Harpellomycetes</taxon>
        <taxon>Harpellales</taxon>
        <taxon>Legeriomycetaceae</taxon>
        <taxon>Smittium</taxon>
    </lineage>
</organism>
<protein>
    <recommendedName>
        <fullName evidence="2">Serine hydrolase domain-containing protein</fullName>
    </recommendedName>
</protein>
<gene>
    <name evidence="3" type="ORF">BB561_000289</name>
</gene>
<dbReference type="OrthoDB" id="414698at2759"/>
<dbReference type="PANTHER" id="PTHR48070:SF6">
    <property type="entry name" value="ESTERASE OVCA2"/>
    <property type="match status" value="1"/>
</dbReference>
<keyword evidence="1" id="KW-0378">Hydrolase</keyword>
<dbReference type="STRING" id="133385.A0A2T9YZT9"/>
<comment type="caution">
    <text evidence="3">The sequence shown here is derived from an EMBL/GenBank/DDBJ whole genome shotgun (WGS) entry which is preliminary data.</text>
</comment>
<dbReference type="Pfam" id="PF03959">
    <property type="entry name" value="FSH1"/>
    <property type="match status" value="1"/>
</dbReference>
<dbReference type="GO" id="GO:0005634">
    <property type="term" value="C:nucleus"/>
    <property type="evidence" value="ECO:0007669"/>
    <property type="project" value="TreeGrafter"/>
</dbReference>
<dbReference type="InterPro" id="IPR005645">
    <property type="entry name" value="FSH-like_dom"/>
</dbReference>
<dbReference type="SUPFAM" id="SSF53474">
    <property type="entry name" value="alpha/beta-Hydrolases"/>
    <property type="match status" value="1"/>
</dbReference>
<proteinExistence type="predicted"/>
<dbReference type="Gene3D" id="3.40.50.1820">
    <property type="entry name" value="alpha/beta hydrolase"/>
    <property type="match status" value="1"/>
</dbReference>
<sequence length="239" mass="26769">MSATKRVLCLHGYSQNAIRLKTNMGAIRKALKGTELIYTDAPHIASQPRPDQVLPEGKPLGWWNMTSPEIWRDTMSSLKSILSFMNQNGPFDGLLGFSQGAAMASILLGILDYKSIAHKELSSLSETEQAAEINFREFLSQLAPLVDLLGDSAKFSFVVFGGGFVTNEQVCFRLLADKTTFDIRSLHIMGKTDTIIIKERSMELTKLFINPEIIEHDGGHYLPYNKNYTTLYNNFISKL</sequence>
<accession>A0A2T9YZT9</accession>
<dbReference type="AlphaFoldDB" id="A0A2T9YZT9"/>